<dbReference type="VEuPathDB" id="FungiDB:PADG_06151"/>
<dbReference type="HOGENOM" id="CLU_1349310_0_0_1"/>
<dbReference type="AlphaFoldDB" id="C1GFW5"/>
<dbReference type="KEGG" id="pbn:PADG_06151"/>
<gene>
    <name evidence="1" type="ORF">PADG_06151</name>
</gene>
<dbReference type="Proteomes" id="UP000001628">
    <property type="component" value="Unassembled WGS sequence"/>
</dbReference>
<dbReference type="RefSeq" id="XP_010761370.1">
    <property type="nucleotide sequence ID" value="XM_010763068.1"/>
</dbReference>
<accession>C1GFW5</accession>
<keyword evidence="2" id="KW-1185">Reference proteome</keyword>
<protein>
    <submittedName>
        <fullName evidence="1">Uncharacterized protein</fullName>
    </submittedName>
</protein>
<evidence type="ECO:0000313" key="2">
    <source>
        <dbReference type="Proteomes" id="UP000001628"/>
    </source>
</evidence>
<dbReference type="GeneID" id="22584944"/>
<dbReference type="EMBL" id="KN275963">
    <property type="protein sequence ID" value="EEH50072.2"/>
    <property type="molecule type" value="Genomic_DNA"/>
</dbReference>
<evidence type="ECO:0000313" key="1">
    <source>
        <dbReference type="EMBL" id="EEH50072.2"/>
    </source>
</evidence>
<proteinExistence type="predicted"/>
<reference evidence="1 2" key="1">
    <citation type="journal article" date="2011" name="PLoS Genet.">
        <title>Comparative genomic analysis of human fungal pathogens causing paracoccidioidomycosis.</title>
        <authorList>
            <person name="Desjardins C.A."/>
            <person name="Champion M.D."/>
            <person name="Holder J.W."/>
            <person name="Muszewska A."/>
            <person name="Goldberg J."/>
            <person name="Bailao A.M."/>
            <person name="Brigido M.M."/>
            <person name="Ferreira M.E."/>
            <person name="Garcia A.M."/>
            <person name="Grynberg M."/>
            <person name="Gujja S."/>
            <person name="Heiman D.I."/>
            <person name="Henn M.R."/>
            <person name="Kodira C.D."/>
            <person name="Leon-Narvaez H."/>
            <person name="Longo L.V."/>
            <person name="Ma L.J."/>
            <person name="Malavazi I."/>
            <person name="Matsuo A.L."/>
            <person name="Morais F.V."/>
            <person name="Pereira M."/>
            <person name="Rodriguez-Brito S."/>
            <person name="Sakthikumar S."/>
            <person name="Salem-Izacc S.M."/>
            <person name="Sykes S.M."/>
            <person name="Teixeira M.M."/>
            <person name="Vallejo M.C."/>
            <person name="Walter M.E."/>
            <person name="Yandava C."/>
            <person name="Young S."/>
            <person name="Zeng Q."/>
            <person name="Zucker J."/>
            <person name="Felipe M.S."/>
            <person name="Goldman G.H."/>
            <person name="Haas B.J."/>
            <person name="McEwen J.G."/>
            <person name="Nino-Vega G."/>
            <person name="Puccia R."/>
            <person name="San-Blas G."/>
            <person name="Soares C.M."/>
            <person name="Birren B.W."/>
            <person name="Cuomo C.A."/>
        </authorList>
    </citation>
    <scope>NUCLEOTIDE SEQUENCE [LARGE SCALE GENOMIC DNA]</scope>
    <source>
        <strain evidence="1 2">Pb18</strain>
    </source>
</reference>
<sequence length="203" mass="23089">MPFSASPGYGYFSQYQPVVSLDGSKRLGGAALLNHFSNHSAETPRGADISAKMHSQCISCCQKTPKPGRQHQGWPAALIEPDATVTKSLDSIGKPGGSHYQRLYVWVRRSTWRQKHLTVKLDLQHVFIRKYHDWLFPKDKQGRAHRRTLKQKKKKTQITSVVNLVGFLYELPPICLQQEQMNRCKKGCQLNCQEQQGPGVEKF</sequence>
<organism evidence="1 2">
    <name type="scientific">Paracoccidioides brasiliensis (strain Pb18)</name>
    <dbReference type="NCBI Taxonomy" id="502780"/>
    <lineage>
        <taxon>Eukaryota</taxon>
        <taxon>Fungi</taxon>
        <taxon>Dikarya</taxon>
        <taxon>Ascomycota</taxon>
        <taxon>Pezizomycotina</taxon>
        <taxon>Eurotiomycetes</taxon>
        <taxon>Eurotiomycetidae</taxon>
        <taxon>Onygenales</taxon>
        <taxon>Ajellomycetaceae</taxon>
        <taxon>Paracoccidioides</taxon>
    </lineage>
</organism>
<dbReference type="InParanoid" id="C1GFW5"/>
<name>C1GFW5_PARBD</name>